<dbReference type="OrthoDB" id="966030at2"/>
<evidence type="ECO:0000313" key="2">
    <source>
        <dbReference type="EMBL" id="KYG78076.1"/>
    </source>
</evidence>
<dbReference type="Proteomes" id="UP000075606">
    <property type="component" value="Unassembled WGS sequence"/>
</dbReference>
<protein>
    <recommendedName>
        <fullName evidence="4">Lipoprotein</fullName>
    </recommendedName>
</protein>
<keyword evidence="3" id="KW-1185">Reference proteome</keyword>
<keyword evidence="1" id="KW-0732">Signal</keyword>
<reference evidence="2 3" key="1">
    <citation type="submission" date="2016-01" db="EMBL/GenBank/DDBJ databases">
        <title>Genome sequencing of Roseivirga spongicola UST030701-084.</title>
        <authorList>
            <person name="Selvaratnam C."/>
            <person name="Thevarajoo S."/>
            <person name="Goh K.M."/>
            <person name="Ee R."/>
            <person name="Chan K.-G."/>
            <person name="Chong C.S."/>
        </authorList>
    </citation>
    <scope>NUCLEOTIDE SEQUENCE [LARGE SCALE GENOMIC DNA]</scope>
    <source>
        <strain evidence="2 3">UST030701-084</strain>
    </source>
</reference>
<dbReference type="EMBL" id="LRPC01000001">
    <property type="protein sequence ID" value="KYG78076.1"/>
    <property type="molecule type" value="Genomic_DNA"/>
</dbReference>
<dbReference type="RefSeq" id="WP_068217139.1">
    <property type="nucleotide sequence ID" value="NZ_CP139724.1"/>
</dbReference>
<organism evidence="2 3">
    <name type="scientific">Roseivirga spongicola</name>
    <dbReference type="NCBI Taxonomy" id="333140"/>
    <lineage>
        <taxon>Bacteria</taxon>
        <taxon>Pseudomonadati</taxon>
        <taxon>Bacteroidota</taxon>
        <taxon>Cytophagia</taxon>
        <taxon>Cytophagales</taxon>
        <taxon>Roseivirgaceae</taxon>
        <taxon>Roseivirga</taxon>
    </lineage>
</organism>
<feature type="signal peptide" evidence="1">
    <location>
        <begin position="1"/>
        <end position="23"/>
    </location>
</feature>
<accession>A0A150XHA9</accession>
<dbReference type="PROSITE" id="PS51257">
    <property type="entry name" value="PROKAR_LIPOPROTEIN"/>
    <property type="match status" value="1"/>
</dbReference>
<comment type="caution">
    <text evidence="2">The sequence shown here is derived from an EMBL/GenBank/DDBJ whole genome shotgun (WGS) entry which is preliminary data.</text>
</comment>
<gene>
    <name evidence="2" type="ORF">AWW68_04720</name>
</gene>
<proteinExistence type="predicted"/>
<sequence length="191" mass="22134">MRRRISAKILLALGMLVTVYSCHQSDYAKLEKAELAKGVKYDSLFHGIQFGQSKKVFYDICWEKNRQGLFTAGNLKNYVNYTLNGDSSQIKDIEMFFYPEFDSEETIIGMDLEYKYKAWAPWNEDLTSAKLLPILKDTLMNWYGGNQFMQIEGDESSDPIWVKVDGNRRIAIKAKDEERLQVKMVDLTADK</sequence>
<dbReference type="AlphaFoldDB" id="A0A150XHA9"/>
<evidence type="ECO:0000313" key="3">
    <source>
        <dbReference type="Proteomes" id="UP000075606"/>
    </source>
</evidence>
<feature type="chain" id="PRO_5007574764" description="Lipoprotein" evidence="1">
    <location>
        <begin position="24"/>
        <end position="191"/>
    </location>
</feature>
<name>A0A150XHA9_9BACT</name>
<dbReference type="STRING" id="333140.AWW68_04720"/>
<evidence type="ECO:0000256" key="1">
    <source>
        <dbReference type="SAM" id="SignalP"/>
    </source>
</evidence>
<evidence type="ECO:0008006" key="4">
    <source>
        <dbReference type="Google" id="ProtNLM"/>
    </source>
</evidence>